<dbReference type="OMA" id="INCFKAG"/>
<dbReference type="PROSITE" id="PS50920">
    <property type="entry name" value="SOLCAR"/>
    <property type="match status" value="3"/>
</dbReference>
<dbReference type="InParanoid" id="A0A2K3DAD5"/>
<proteinExistence type="inferred from homology"/>
<keyword evidence="4 12" id="KW-0812">Transmembrane</keyword>
<reference evidence="15 16" key="1">
    <citation type="journal article" date="2007" name="Science">
        <title>The Chlamydomonas genome reveals the evolution of key animal and plant functions.</title>
        <authorList>
            <person name="Merchant S.S."/>
            <person name="Prochnik S.E."/>
            <person name="Vallon O."/>
            <person name="Harris E.H."/>
            <person name="Karpowicz S.J."/>
            <person name="Witman G.B."/>
            <person name="Terry A."/>
            <person name="Salamov A."/>
            <person name="Fritz-Laylin L.K."/>
            <person name="Marechal-Drouard L."/>
            <person name="Marshall W.F."/>
            <person name="Qu L.H."/>
            <person name="Nelson D.R."/>
            <person name="Sanderfoot A.A."/>
            <person name="Spalding M.H."/>
            <person name="Kapitonov V.V."/>
            <person name="Ren Q."/>
            <person name="Ferris P."/>
            <person name="Lindquist E."/>
            <person name="Shapiro H."/>
            <person name="Lucas S.M."/>
            <person name="Grimwood J."/>
            <person name="Schmutz J."/>
            <person name="Cardol P."/>
            <person name="Cerutti H."/>
            <person name="Chanfreau G."/>
            <person name="Chen C.L."/>
            <person name="Cognat V."/>
            <person name="Croft M.T."/>
            <person name="Dent R."/>
            <person name="Dutcher S."/>
            <person name="Fernandez E."/>
            <person name="Fukuzawa H."/>
            <person name="Gonzalez-Ballester D."/>
            <person name="Gonzalez-Halphen D."/>
            <person name="Hallmann A."/>
            <person name="Hanikenne M."/>
            <person name="Hippler M."/>
            <person name="Inwood W."/>
            <person name="Jabbari K."/>
            <person name="Kalanon M."/>
            <person name="Kuras R."/>
            <person name="Lefebvre P.A."/>
            <person name="Lemaire S.D."/>
            <person name="Lobanov A.V."/>
            <person name="Lohr M."/>
            <person name="Manuell A."/>
            <person name="Meier I."/>
            <person name="Mets L."/>
            <person name="Mittag M."/>
            <person name="Mittelmeier T."/>
            <person name="Moroney J.V."/>
            <person name="Moseley J."/>
            <person name="Napoli C."/>
            <person name="Nedelcu A.M."/>
            <person name="Niyogi K."/>
            <person name="Novoselov S.V."/>
            <person name="Paulsen I.T."/>
            <person name="Pazour G."/>
            <person name="Purton S."/>
            <person name="Ral J.P."/>
            <person name="Riano-Pachon D.M."/>
            <person name="Riekhof W."/>
            <person name="Rymarquis L."/>
            <person name="Schroda M."/>
            <person name="Stern D."/>
            <person name="Umen J."/>
            <person name="Willows R."/>
            <person name="Wilson N."/>
            <person name="Zimmer S.L."/>
            <person name="Allmer J."/>
            <person name="Balk J."/>
            <person name="Bisova K."/>
            <person name="Chen C.J."/>
            <person name="Elias M."/>
            <person name="Gendler K."/>
            <person name="Hauser C."/>
            <person name="Lamb M.R."/>
            <person name="Ledford H."/>
            <person name="Long J.C."/>
            <person name="Minagawa J."/>
            <person name="Page M.D."/>
            <person name="Pan J."/>
            <person name="Pootakham W."/>
            <person name="Roje S."/>
            <person name="Rose A."/>
            <person name="Stahlberg E."/>
            <person name="Terauchi A.M."/>
            <person name="Yang P."/>
            <person name="Ball S."/>
            <person name="Bowler C."/>
            <person name="Dieckmann C.L."/>
            <person name="Gladyshev V.N."/>
            <person name="Green P."/>
            <person name="Jorgensen R."/>
            <person name="Mayfield S."/>
            <person name="Mueller-Roeber B."/>
            <person name="Rajamani S."/>
            <person name="Sayre R.T."/>
            <person name="Brokstein P."/>
            <person name="Dubchak I."/>
            <person name="Goodstein D."/>
            <person name="Hornick L."/>
            <person name="Huang Y.W."/>
            <person name="Jhaveri J."/>
            <person name="Luo Y."/>
            <person name="Martinez D."/>
            <person name="Ngau W.C."/>
            <person name="Otillar B."/>
            <person name="Poliakov A."/>
            <person name="Porter A."/>
            <person name="Szajkowski L."/>
            <person name="Werner G."/>
            <person name="Zhou K."/>
            <person name="Grigoriev I.V."/>
            <person name="Rokhsar D.S."/>
            <person name="Grossman A.R."/>
        </authorList>
    </citation>
    <scope>NUCLEOTIDE SEQUENCE [LARGE SCALE GENOMIC DNA]</scope>
    <source>
        <strain evidence="16">CC-503</strain>
    </source>
</reference>
<dbReference type="SUPFAM" id="SSF103506">
    <property type="entry name" value="Mitochondrial carrier"/>
    <property type="match status" value="1"/>
</dbReference>
<keyword evidence="9" id="KW-1133">Transmembrane helix</keyword>
<dbReference type="RefSeq" id="XP_042920166.1">
    <property type="nucleotide sequence ID" value="XM_043066769.1"/>
</dbReference>
<evidence type="ECO:0000256" key="10">
    <source>
        <dbReference type="ARBA" id="ARBA00023128"/>
    </source>
</evidence>
<dbReference type="InterPro" id="IPR023395">
    <property type="entry name" value="MCP_dom_sf"/>
</dbReference>
<dbReference type="GeneID" id="5716068"/>
<evidence type="ECO:0000256" key="5">
    <source>
        <dbReference type="ARBA" id="ARBA00022723"/>
    </source>
</evidence>
<sequence length="386" mass="41359">MSEFQEAGPGPGSSALKVPAVPAKSKQSAKLQEQLVTNDPLRTYKVFLSGALSGAISRTATAPVDRLKMLLQTHDGAKGLSLRQGWQKMMAEGSIKSFFKGNGANVVKIAPETALKFTLNDSIRSIVAQDPDKVRLRERAISGGISGAIAQGLLYPLDTIRTRLAVSPTNTYNGILHAAYRIRRDEGVAAFYRGLTPSMIGILPFAGVDIALFEAFKEILYEKYDGRPPHMAIVGAGMLSSSIAQVVSYPLALVRTRLQAQSVPRPVHPHHHQLQQQHAAAAAAASGRGPQGHSHHVPHAGKPGVKHPPGHPHHLHHPPAPACSGAGGQVKYRGMVDVFRKTIRNEGVRGLYKGLLPNLLKLAPAAGIGWFVFEETKLALGVNPRS</sequence>
<feature type="compositionally biased region" description="Basic residues" evidence="14">
    <location>
        <begin position="293"/>
        <end position="317"/>
    </location>
</feature>
<keyword evidence="5" id="KW-0479">Metal-binding</keyword>
<dbReference type="GO" id="GO:0015867">
    <property type="term" value="P:ATP transport"/>
    <property type="evidence" value="ECO:0000318"/>
    <property type="project" value="GO_Central"/>
</dbReference>
<evidence type="ECO:0000256" key="1">
    <source>
        <dbReference type="ARBA" id="ARBA00004448"/>
    </source>
</evidence>
<dbReference type="Gramene" id="PNW77495">
    <property type="protein sequence ID" value="PNW77495"/>
    <property type="gene ID" value="CHLRE_10g439050v5"/>
</dbReference>
<feature type="region of interest" description="Disordered" evidence="14">
    <location>
        <begin position="262"/>
        <end position="326"/>
    </location>
</feature>
<evidence type="ECO:0000256" key="2">
    <source>
        <dbReference type="ARBA" id="ARBA00006375"/>
    </source>
</evidence>
<evidence type="ECO:0000256" key="11">
    <source>
        <dbReference type="ARBA" id="ARBA00023136"/>
    </source>
</evidence>
<dbReference type="GO" id="GO:0015866">
    <property type="term" value="P:ADP transport"/>
    <property type="evidence" value="ECO:0000318"/>
    <property type="project" value="GO_Central"/>
</dbReference>
<feature type="repeat" description="Solcar" evidence="12">
    <location>
        <begin position="134"/>
        <end position="219"/>
    </location>
</feature>
<dbReference type="PRINTS" id="PR00926">
    <property type="entry name" value="MITOCARRIER"/>
</dbReference>
<dbReference type="Proteomes" id="UP000006906">
    <property type="component" value="Chromosome 10"/>
</dbReference>
<dbReference type="InterPro" id="IPR018108">
    <property type="entry name" value="MCP_transmembrane"/>
</dbReference>
<dbReference type="EMBL" id="CM008971">
    <property type="protein sequence ID" value="PNW77495.1"/>
    <property type="molecule type" value="Genomic_DNA"/>
</dbReference>
<feature type="repeat" description="Solcar" evidence="12">
    <location>
        <begin position="228"/>
        <end position="379"/>
    </location>
</feature>
<accession>A0A2K3DAD5</accession>
<keyword evidence="8" id="KW-0106">Calcium</keyword>
<dbReference type="GO" id="GO:0005743">
    <property type="term" value="C:mitochondrial inner membrane"/>
    <property type="evidence" value="ECO:0007669"/>
    <property type="project" value="UniProtKB-SubCell"/>
</dbReference>
<evidence type="ECO:0000256" key="4">
    <source>
        <dbReference type="ARBA" id="ARBA00022692"/>
    </source>
</evidence>
<keyword evidence="7" id="KW-0999">Mitochondrion inner membrane</keyword>
<comment type="similarity">
    <text evidence="2 13">Belongs to the mitochondrial carrier (TC 2.A.29) family.</text>
</comment>
<dbReference type="OrthoDB" id="270584at2759"/>
<dbReference type="ExpressionAtlas" id="A0A2K3DAD5">
    <property type="expression patterns" value="baseline and differential"/>
</dbReference>
<feature type="repeat" description="Solcar" evidence="12">
    <location>
        <begin position="41"/>
        <end position="126"/>
    </location>
</feature>
<dbReference type="STRING" id="3055.A0A2K3DAD5"/>
<evidence type="ECO:0000256" key="13">
    <source>
        <dbReference type="RuleBase" id="RU000488"/>
    </source>
</evidence>
<dbReference type="Pfam" id="PF00153">
    <property type="entry name" value="Mito_carr"/>
    <property type="match status" value="4"/>
</dbReference>
<evidence type="ECO:0000313" key="15">
    <source>
        <dbReference type="EMBL" id="PNW77495.1"/>
    </source>
</evidence>
<evidence type="ECO:0008006" key="17">
    <source>
        <dbReference type="Google" id="ProtNLM"/>
    </source>
</evidence>
<dbReference type="InterPro" id="IPR002067">
    <property type="entry name" value="MCP"/>
</dbReference>
<keyword evidence="3 13" id="KW-0813">Transport</keyword>
<evidence type="ECO:0000256" key="7">
    <source>
        <dbReference type="ARBA" id="ARBA00022792"/>
    </source>
</evidence>
<protein>
    <recommendedName>
        <fullName evidence="17">Mitochondrial carrier protein</fullName>
    </recommendedName>
</protein>
<evidence type="ECO:0000256" key="3">
    <source>
        <dbReference type="ARBA" id="ARBA00022448"/>
    </source>
</evidence>
<dbReference type="Gene3D" id="1.50.40.10">
    <property type="entry name" value="Mitochondrial carrier domain"/>
    <property type="match status" value="1"/>
</dbReference>
<keyword evidence="6" id="KW-0677">Repeat</keyword>
<evidence type="ECO:0000313" key="16">
    <source>
        <dbReference type="Proteomes" id="UP000006906"/>
    </source>
</evidence>
<organism evidence="15 16">
    <name type="scientific">Chlamydomonas reinhardtii</name>
    <name type="common">Chlamydomonas smithii</name>
    <dbReference type="NCBI Taxonomy" id="3055"/>
    <lineage>
        <taxon>Eukaryota</taxon>
        <taxon>Viridiplantae</taxon>
        <taxon>Chlorophyta</taxon>
        <taxon>core chlorophytes</taxon>
        <taxon>Chlorophyceae</taxon>
        <taxon>CS clade</taxon>
        <taxon>Chlamydomonadales</taxon>
        <taxon>Chlamydomonadaceae</taxon>
        <taxon>Chlamydomonas</taxon>
    </lineage>
</organism>
<keyword evidence="10" id="KW-0496">Mitochondrion</keyword>
<feature type="compositionally biased region" description="Low complexity" evidence="14">
    <location>
        <begin position="274"/>
        <end position="285"/>
    </location>
</feature>
<feature type="region of interest" description="Disordered" evidence="14">
    <location>
        <begin position="1"/>
        <end position="21"/>
    </location>
</feature>
<evidence type="ECO:0000256" key="6">
    <source>
        <dbReference type="ARBA" id="ARBA00022737"/>
    </source>
</evidence>
<evidence type="ECO:0000256" key="14">
    <source>
        <dbReference type="SAM" id="MobiDB-lite"/>
    </source>
</evidence>
<evidence type="ECO:0000256" key="9">
    <source>
        <dbReference type="ARBA" id="ARBA00022989"/>
    </source>
</evidence>
<keyword evidence="16" id="KW-1185">Reference proteome</keyword>
<dbReference type="GO" id="GO:0005347">
    <property type="term" value="F:ATP transmembrane transporter activity"/>
    <property type="evidence" value="ECO:0000318"/>
    <property type="project" value="GO_Central"/>
</dbReference>
<dbReference type="GO" id="GO:0046872">
    <property type="term" value="F:metal ion binding"/>
    <property type="evidence" value="ECO:0007669"/>
    <property type="project" value="UniProtKB-KW"/>
</dbReference>
<evidence type="ECO:0000256" key="8">
    <source>
        <dbReference type="ARBA" id="ARBA00022837"/>
    </source>
</evidence>
<dbReference type="FunFam" id="1.50.40.10:FF:000016">
    <property type="entry name" value="Solute carrier family 25 member 23"/>
    <property type="match status" value="1"/>
</dbReference>
<comment type="subcellular location">
    <subcellularLocation>
        <location evidence="1">Mitochondrion inner membrane</location>
        <topology evidence="1">Multi-pass membrane protein</topology>
    </subcellularLocation>
</comment>
<keyword evidence="11 12" id="KW-0472">Membrane</keyword>
<gene>
    <name evidence="15" type="ORF">CHLRE_10g439050v5</name>
</gene>
<dbReference type="KEGG" id="cre:CHLRE_10g439050v5"/>
<name>A0A2K3DAD5_CHLRE</name>
<dbReference type="PANTHER" id="PTHR24089">
    <property type="entry name" value="SOLUTE CARRIER FAMILY 25"/>
    <property type="match status" value="1"/>
</dbReference>
<dbReference type="AlphaFoldDB" id="A0A2K3DAD5"/>
<evidence type="ECO:0000256" key="12">
    <source>
        <dbReference type="PROSITE-ProRule" id="PRU00282"/>
    </source>
</evidence>